<dbReference type="Proteomes" id="UP001199424">
    <property type="component" value="Unassembled WGS sequence"/>
</dbReference>
<dbReference type="RefSeq" id="WP_177713606.1">
    <property type="nucleotide sequence ID" value="NZ_JAJEQC010000004.1"/>
</dbReference>
<dbReference type="AlphaFoldDB" id="A0AAE3DI98"/>
<comment type="caution">
    <text evidence="1">The sequence shown here is derived from an EMBL/GenBank/DDBJ whole genome shotgun (WGS) entry which is preliminary data.</text>
</comment>
<evidence type="ECO:0000313" key="2">
    <source>
        <dbReference type="Proteomes" id="UP001199424"/>
    </source>
</evidence>
<keyword evidence="2" id="KW-1185">Reference proteome</keyword>
<name>A0AAE3DI98_9FIRM</name>
<protein>
    <submittedName>
        <fullName evidence="1">Uncharacterized protein</fullName>
    </submittedName>
</protein>
<gene>
    <name evidence="1" type="ORF">LKD31_04985</name>
</gene>
<dbReference type="EMBL" id="JAJEQC010000004">
    <property type="protein sequence ID" value="MCC2136367.1"/>
    <property type="molecule type" value="Genomic_DNA"/>
</dbReference>
<proteinExistence type="predicted"/>
<evidence type="ECO:0000313" key="1">
    <source>
        <dbReference type="EMBL" id="MCC2136367.1"/>
    </source>
</evidence>
<organism evidence="1 2">
    <name type="scientific">Hominenteromicrobium mulieris</name>
    <dbReference type="NCBI Taxonomy" id="2885357"/>
    <lineage>
        <taxon>Bacteria</taxon>
        <taxon>Bacillati</taxon>
        <taxon>Bacillota</taxon>
        <taxon>Clostridia</taxon>
        <taxon>Eubacteriales</taxon>
        <taxon>Oscillospiraceae</taxon>
        <taxon>Hominenteromicrobium</taxon>
    </lineage>
</organism>
<reference evidence="1" key="1">
    <citation type="submission" date="2021-10" db="EMBL/GenBank/DDBJ databases">
        <title>Anaerobic single-cell dispensing facilitates the cultivation of human gut bacteria.</title>
        <authorList>
            <person name="Afrizal A."/>
        </authorList>
    </citation>
    <scope>NUCLEOTIDE SEQUENCE</scope>
    <source>
        <strain evidence="1">CLA-AA-H250</strain>
    </source>
</reference>
<sequence>MWDRKEKITINKDKLLYILDFFDVYLMQFIQEILMDSKEDPHFSAVAANNMILCYLEIMTELGQKLPYNSVKEYFEFQGFDPEEYDAFERSRIEESAYYRGPQF</sequence>
<accession>A0AAE3DI98</accession>